<feature type="region of interest" description="Disordered" evidence="1">
    <location>
        <begin position="1"/>
        <end position="32"/>
    </location>
</feature>
<evidence type="ECO:0000256" key="1">
    <source>
        <dbReference type="SAM" id="MobiDB-lite"/>
    </source>
</evidence>
<dbReference type="AlphaFoldDB" id="L8E9C6"/>
<feature type="compositionally biased region" description="Polar residues" evidence="1">
    <location>
        <begin position="1"/>
        <end position="11"/>
    </location>
</feature>
<proteinExistence type="predicted"/>
<reference evidence="2" key="1">
    <citation type="journal article" date="2013" name="PLoS ONE">
        <title>Direct detection of alternative open reading frames translation products in human significantly expands the proteome.</title>
        <authorList>
            <person name="Vanderperre B."/>
            <person name="Lucier J.-F."/>
            <person name="Motard J."/>
            <person name="Tremblay G."/>
            <person name="Vanderperre S."/>
            <person name="Wisztorski M."/>
            <person name="Salzet M."/>
            <person name="Boisvert F.-M."/>
            <person name="Roucou X."/>
        </authorList>
    </citation>
    <scope>NUCLEOTIDE SEQUENCE</scope>
</reference>
<dbReference type="EMBL" id="HF583834">
    <property type="protein sequence ID" value="CCQ43331.1"/>
    <property type="molecule type" value="Genomic_DNA"/>
</dbReference>
<feature type="compositionally biased region" description="Acidic residues" evidence="1">
    <location>
        <begin position="15"/>
        <end position="24"/>
    </location>
</feature>
<protein>
    <submittedName>
        <fullName evidence="2">Alternative protein MRE11A</fullName>
    </submittedName>
</protein>
<organism evidence="2">
    <name type="scientific">Homo sapiens</name>
    <name type="common">Human</name>
    <dbReference type="NCBI Taxonomy" id="9606"/>
    <lineage>
        <taxon>Eukaryota</taxon>
        <taxon>Metazoa</taxon>
        <taxon>Chordata</taxon>
        <taxon>Craniata</taxon>
        <taxon>Vertebrata</taxon>
        <taxon>Euteleostomi</taxon>
        <taxon>Mammalia</taxon>
        <taxon>Eutheria</taxon>
        <taxon>Euarchontoglires</taxon>
        <taxon>Primates</taxon>
        <taxon>Haplorrhini</taxon>
        <taxon>Catarrhini</taxon>
        <taxon>Hominidae</taxon>
        <taxon>Homo</taxon>
    </lineage>
</organism>
<dbReference type="ChiTaRS" id="MRE11A">
    <property type="organism name" value="human"/>
</dbReference>
<name>L8E9C6_HUMAN</name>
<gene>
    <name evidence="2" type="primary">MRE11A</name>
</gene>
<sequence>MTLMIASQQQPTKEEAEEEVEEVEEGRIQHREEGLKEEEQTLVWRLLPVAGTQRLLCQHLEICLL</sequence>
<evidence type="ECO:0000313" key="2">
    <source>
        <dbReference type="EMBL" id="CCQ43331.1"/>
    </source>
</evidence>
<accession>L8E9C6</accession>